<dbReference type="InterPro" id="IPR050109">
    <property type="entry name" value="HTH-type_TetR-like_transc_reg"/>
</dbReference>
<name>A0ABU2MZ67_9ACTN</name>
<dbReference type="Gene3D" id="1.10.10.60">
    <property type="entry name" value="Homeodomain-like"/>
    <property type="match status" value="1"/>
</dbReference>
<dbReference type="PANTHER" id="PTHR30055:SF151">
    <property type="entry name" value="TRANSCRIPTIONAL REGULATORY PROTEIN"/>
    <property type="match status" value="1"/>
</dbReference>
<dbReference type="Gene3D" id="1.10.357.10">
    <property type="entry name" value="Tetracycline Repressor, domain 2"/>
    <property type="match status" value="1"/>
</dbReference>
<protein>
    <submittedName>
        <fullName evidence="7">TetR/AcrR family transcriptional regulator</fullName>
    </submittedName>
</protein>
<evidence type="ECO:0000259" key="6">
    <source>
        <dbReference type="PROSITE" id="PS50977"/>
    </source>
</evidence>
<evidence type="ECO:0000256" key="1">
    <source>
        <dbReference type="ARBA" id="ARBA00023015"/>
    </source>
</evidence>
<dbReference type="RefSeq" id="WP_311707949.1">
    <property type="nucleotide sequence ID" value="NZ_JAVREL010000024.1"/>
</dbReference>
<reference evidence="8" key="1">
    <citation type="submission" date="2023-07" db="EMBL/GenBank/DDBJ databases">
        <title>30 novel species of actinomycetes from the DSMZ collection.</title>
        <authorList>
            <person name="Nouioui I."/>
        </authorList>
    </citation>
    <scope>NUCLEOTIDE SEQUENCE [LARGE SCALE GENOMIC DNA]</scope>
    <source>
        <strain evidence="8">DSM 44938</strain>
    </source>
</reference>
<dbReference type="PRINTS" id="PR00455">
    <property type="entry name" value="HTHTETR"/>
</dbReference>
<feature type="DNA-binding region" description="H-T-H motif" evidence="4">
    <location>
        <begin position="55"/>
        <end position="74"/>
    </location>
</feature>
<dbReference type="InterPro" id="IPR009057">
    <property type="entry name" value="Homeodomain-like_sf"/>
</dbReference>
<evidence type="ECO:0000256" key="2">
    <source>
        <dbReference type="ARBA" id="ARBA00023125"/>
    </source>
</evidence>
<dbReference type="PANTHER" id="PTHR30055">
    <property type="entry name" value="HTH-TYPE TRANSCRIPTIONAL REGULATOR RUTR"/>
    <property type="match status" value="1"/>
</dbReference>
<sequence length="272" mass="29544">MAAERGGLRDLEVMVDLLWRTHRPGTRGPRGSLSVDRIVAAAIEIADAEGLGGVSMRKVAERLGVTTMSLYRYVPRKDDLLDLMFEAASGQPDTTDWPDDWRGRLTAYASGCRKLFLRRPWMLDIGISGPPMGPNNLMWMEVVLASLVDTGLDEGDMVGVLMILSGYAMNEARQEVSMRRAAPLTGVTYEEWGEVYGKMLARVVDDGRYPTVARVVRSGAFDAGSGNADEDFAYGVGFILDGVAALIRERGGSDTAQAVRDPQGAGERPAGR</sequence>
<organism evidence="7 8">
    <name type="scientific">Streptomyces litchfieldiae</name>
    <dbReference type="NCBI Taxonomy" id="3075543"/>
    <lineage>
        <taxon>Bacteria</taxon>
        <taxon>Bacillati</taxon>
        <taxon>Actinomycetota</taxon>
        <taxon>Actinomycetes</taxon>
        <taxon>Kitasatosporales</taxon>
        <taxon>Streptomycetaceae</taxon>
        <taxon>Streptomyces</taxon>
    </lineage>
</organism>
<dbReference type="PROSITE" id="PS50977">
    <property type="entry name" value="HTH_TETR_2"/>
    <property type="match status" value="1"/>
</dbReference>
<evidence type="ECO:0000256" key="4">
    <source>
        <dbReference type="PROSITE-ProRule" id="PRU00335"/>
    </source>
</evidence>
<proteinExistence type="predicted"/>
<evidence type="ECO:0000256" key="5">
    <source>
        <dbReference type="SAM" id="MobiDB-lite"/>
    </source>
</evidence>
<feature type="domain" description="HTH tetR-type" evidence="6">
    <location>
        <begin position="32"/>
        <end position="92"/>
    </location>
</feature>
<dbReference type="Pfam" id="PF00440">
    <property type="entry name" value="TetR_N"/>
    <property type="match status" value="1"/>
</dbReference>
<evidence type="ECO:0000256" key="3">
    <source>
        <dbReference type="ARBA" id="ARBA00023163"/>
    </source>
</evidence>
<dbReference type="Pfam" id="PF02909">
    <property type="entry name" value="TetR_C_1"/>
    <property type="match status" value="1"/>
</dbReference>
<dbReference type="InterPro" id="IPR036271">
    <property type="entry name" value="Tet_transcr_reg_TetR-rel_C_sf"/>
</dbReference>
<dbReference type="Proteomes" id="UP001183246">
    <property type="component" value="Unassembled WGS sequence"/>
</dbReference>
<evidence type="ECO:0000313" key="7">
    <source>
        <dbReference type="EMBL" id="MDT0346825.1"/>
    </source>
</evidence>
<gene>
    <name evidence="7" type="ORF">RM590_30210</name>
</gene>
<dbReference type="InterPro" id="IPR004111">
    <property type="entry name" value="Repressor_TetR_C"/>
</dbReference>
<accession>A0ABU2MZ67</accession>
<keyword evidence="3" id="KW-0804">Transcription</keyword>
<dbReference type="EMBL" id="JAVREL010000024">
    <property type="protein sequence ID" value="MDT0346825.1"/>
    <property type="molecule type" value="Genomic_DNA"/>
</dbReference>
<evidence type="ECO:0000313" key="8">
    <source>
        <dbReference type="Proteomes" id="UP001183246"/>
    </source>
</evidence>
<dbReference type="SUPFAM" id="SSF48498">
    <property type="entry name" value="Tetracyclin repressor-like, C-terminal domain"/>
    <property type="match status" value="1"/>
</dbReference>
<comment type="caution">
    <text evidence="7">The sequence shown here is derived from an EMBL/GenBank/DDBJ whole genome shotgun (WGS) entry which is preliminary data.</text>
</comment>
<keyword evidence="2 4" id="KW-0238">DNA-binding</keyword>
<dbReference type="SUPFAM" id="SSF46689">
    <property type="entry name" value="Homeodomain-like"/>
    <property type="match status" value="1"/>
</dbReference>
<feature type="region of interest" description="Disordered" evidence="5">
    <location>
        <begin position="253"/>
        <end position="272"/>
    </location>
</feature>
<dbReference type="InterPro" id="IPR001647">
    <property type="entry name" value="HTH_TetR"/>
</dbReference>
<keyword evidence="8" id="KW-1185">Reference proteome</keyword>
<keyword evidence="1" id="KW-0805">Transcription regulation</keyword>